<evidence type="ECO:0000313" key="6">
    <source>
        <dbReference type="EMBL" id="NIF22073.1"/>
    </source>
</evidence>
<reference evidence="6 7" key="1">
    <citation type="journal article" date="2019" name="bioRxiv">
        <title>Bacteria contribute to plant secondary compound degradation in a generalist herbivore system.</title>
        <authorList>
            <person name="Francoeur C.B."/>
            <person name="Khadempour L."/>
            <person name="Moreira-Soto R.D."/>
            <person name="Gotting K."/>
            <person name="Book A.J."/>
            <person name="Pinto-Tomas A.A."/>
            <person name="Keefover-Ring K."/>
            <person name="Currie C.R."/>
        </authorList>
    </citation>
    <scope>NUCLEOTIDE SEQUENCE [LARGE SCALE GENOMIC DNA]</scope>
    <source>
        <strain evidence="6">Acro-835</strain>
    </source>
</reference>
<dbReference type="InterPro" id="IPR058163">
    <property type="entry name" value="LysR-type_TF_proteobact-type"/>
</dbReference>
<keyword evidence="3" id="KW-0238">DNA-binding</keyword>
<dbReference type="PROSITE" id="PS50931">
    <property type="entry name" value="HTH_LYSR"/>
    <property type="match status" value="1"/>
</dbReference>
<accession>A0ABX0R9M2</accession>
<dbReference type="RefSeq" id="WP_167014439.1">
    <property type="nucleotide sequence ID" value="NZ_VWXF01000003.1"/>
</dbReference>
<dbReference type="SUPFAM" id="SSF53850">
    <property type="entry name" value="Periplasmic binding protein-like II"/>
    <property type="match status" value="1"/>
</dbReference>
<sequence length="286" mass="31979">MFNWEDLRYFHAVAQGGSLSAAARLLQVDHATVGRRVTSLEQQLAGCLLDRQARACVLTPLGEQVLQLTRAIEHHAFAIERAADAERAPARGKVTLSVPPVLVNTLLTRCMFDFRQRYPEIQLTVVSQPGVVSLTRREADLALRLVRPTDDYDVARKLGEMPFSLYAHNDYRYLNDPARWEFIGYEEQLARMPHAKWINEIAGQRPISCAVSDIISQHQAAKAGLGVASLPQFIGDSDQELQRLPYTGAGFSPEVWLVVHADLRASPLLRKVMDFMTTAVKTTLNC</sequence>
<dbReference type="Pfam" id="PF00126">
    <property type="entry name" value="HTH_1"/>
    <property type="match status" value="1"/>
</dbReference>
<keyword evidence="2" id="KW-0805">Transcription regulation</keyword>
<name>A0ABX0R9M2_9GAMM</name>
<dbReference type="InterPro" id="IPR036388">
    <property type="entry name" value="WH-like_DNA-bd_sf"/>
</dbReference>
<evidence type="ECO:0000256" key="4">
    <source>
        <dbReference type="ARBA" id="ARBA00023163"/>
    </source>
</evidence>
<dbReference type="PANTHER" id="PTHR30537:SF3">
    <property type="entry name" value="TRANSCRIPTIONAL REGULATORY PROTEIN"/>
    <property type="match status" value="1"/>
</dbReference>
<dbReference type="EMBL" id="VWXF01000003">
    <property type="protein sequence ID" value="NIF22073.1"/>
    <property type="molecule type" value="Genomic_DNA"/>
</dbReference>
<dbReference type="InterPro" id="IPR036390">
    <property type="entry name" value="WH_DNA-bd_sf"/>
</dbReference>
<evidence type="ECO:0000256" key="2">
    <source>
        <dbReference type="ARBA" id="ARBA00023015"/>
    </source>
</evidence>
<keyword evidence="7" id="KW-1185">Reference proteome</keyword>
<keyword evidence="4" id="KW-0804">Transcription</keyword>
<dbReference type="Gene3D" id="3.40.190.290">
    <property type="match status" value="1"/>
</dbReference>
<evidence type="ECO:0000313" key="7">
    <source>
        <dbReference type="Proteomes" id="UP001515683"/>
    </source>
</evidence>
<dbReference type="InterPro" id="IPR000847">
    <property type="entry name" value="LysR_HTH_N"/>
</dbReference>
<gene>
    <name evidence="6" type="ORF">F3J40_10730</name>
</gene>
<organism evidence="6 7">
    <name type="scientific">Candidatus Pantoea multigeneris</name>
    <dbReference type="NCBI Taxonomy" id="2608357"/>
    <lineage>
        <taxon>Bacteria</taxon>
        <taxon>Pseudomonadati</taxon>
        <taxon>Pseudomonadota</taxon>
        <taxon>Gammaproteobacteria</taxon>
        <taxon>Enterobacterales</taxon>
        <taxon>Erwiniaceae</taxon>
        <taxon>Pantoea</taxon>
    </lineage>
</organism>
<dbReference type="Gene3D" id="1.10.10.10">
    <property type="entry name" value="Winged helix-like DNA-binding domain superfamily/Winged helix DNA-binding domain"/>
    <property type="match status" value="1"/>
</dbReference>
<dbReference type="InterPro" id="IPR005119">
    <property type="entry name" value="LysR_subst-bd"/>
</dbReference>
<evidence type="ECO:0000256" key="1">
    <source>
        <dbReference type="ARBA" id="ARBA00009437"/>
    </source>
</evidence>
<feature type="domain" description="HTH lysR-type" evidence="5">
    <location>
        <begin position="2"/>
        <end position="59"/>
    </location>
</feature>
<comment type="caution">
    <text evidence="6">The sequence shown here is derived from an EMBL/GenBank/DDBJ whole genome shotgun (WGS) entry which is preliminary data.</text>
</comment>
<comment type="similarity">
    <text evidence="1">Belongs to the LysR transcriptional regulatory family.</text>
</comment>
<dbReference type="SUPFAM" id="SSF46785">
    <property type="entry name" value="Winged helix' DNA-binding domain"/>
    <property type="match status" value="1"/>
</dbReference>
<evidence type="ECO:0000256" key="3">
    <source>
        <dbReference type="ARBA" id="ARBA00023125"/>
    </source>
</evidence>
<dbReference type="Proteomes" id="UP001515683">
    <property type="component" value="Unassembled WGS sequence"/>
</dbReference>
<dbReference type="PANTHER" id="PTHR30537">
    <property type="entry name" value="HTH-TYPE TRANSCRIPTIONAL REGULATOR"/>
    <property type="match status" value="1"/>
</dbReference>
<protein>
    <submittedName>
        <fullName evidence="6">LysR family transcriptional regulator</fullName>
    </submittedName>
</protein>
<evidence type="ECO:0000259" key="5">
    <source>
        <dbReference type="PROSITE" id="PS50931"/>
    </source>
</evidence>
<dbReference type="Pfam" id="PF03466">
    <property type="entry name" value="LysR_substrate"/>
    <property type="match status" value="1"/>
</dbReference>
<proteinExistence type="inferred from homology"/>